<name>C4GJ67_9NEIS</name>
<proteinExistence type="predicted"/>
<reference evidence="1" key="1">
    <citation type="submission" date="2009-04" db="EMBL/GenBank/DDBJ databases">
        <authorList>
            <person name="Weinstock G."/>
            <person name="Sodergren E."/>
            <person name="Clifton S."/>
            <person name="Fulton L."/>
            <person name="Fulton B."/>
            <person name="Courtney L."/>
            <person name="Fronick C."/>
            <person name="Harrison M."/>
            <person name="Strong C."/>
            <person name="Farmer C."/>
            <person name="Delahaunty K."/>
            <person name="Markovic C."/>
            <person name="Hall O."/>
            <person name="Minx P."/>
            <person name="Tomlinson C."/>
            <person name="Mitreva M."/>
            <person name="Nelson J."/>
            <person name="Hou S."/>
            <person name="Wollam A."/>
            <person name="Pepin K.H."/>
            <person name="Johnson M."/>
            <person name="Bhonagiri V."/>
            <person name="Nash W.E."/>
            <person name="Warren W."/>
            <person name="Chinwalla A."/>
            <person name="Mardis E.R."/>
            <person name="Wilson R.K."/>
        </authorList>
    </citation>
    <scope>NUCLEOTIDE SEQUENCE [LARGE SCALE GENOMIC DNA]</scope>
    <source>
        <strain evidence="1">ATCC 51147</strain>
    </source>
</reference>
<organism evidence="1 2">
    <name type="scientific">Kingella oralis ATCC 51147</name>
    <dbReference type="NCBI Taxonomy" id="629741"/>
    <lineage>
        <taxon>Bacteria</taxon>
        <taxon>Pseudomonadati</taxon>
        <taxon>Pseudomonadota</taxon>
        <taxon>Betaproteobacteria</taxon>
        <taxon>Neisseriales</taxon>
        <taxon>Neisseriaceae</taxon>
        <taxon>Kingella</taxon>
    </lineage>
</organism>
<accession>C4GJ67</accession>
<dbReference type="Pfam" id="PF08843">
    <property type="entry name" value="AbiEii"/>
    <property type="match status" value="1"/>
</dbReference>
<comment type="caution">
    <text evidence="1">The sequence shown here is derived from an EMBL/GenBank/DDBJ whole genome shotgun (WGS) entry which is preliminary data.</text>
</comment>
<protein>
    <recommendedName>
        <fullName evidence="3">Nucleotidyl transferase AbiEii/AbiGii toxin family protein</fullName>
    </recommendedName>
</protein>
<dbReference type="STRING" id="629741.GCWU000324_02088"/>
<dbReference type="HOGENOM" id="CLU_079869_0_0_4"/>
<dbReference type="AlphaFoldDB" id="C4GJ67"/>
<evidence type="ECO:0000313" key="2">
    <source>
        <dbReference type="Proteomes" id="UP000003009"/>
    </source>
</evidence>
<dbReference type="OrthoDB" id="2535399at2"/>
<dbReference type="Proteomes" id="UP000003009">
    <property type="component" value="Unassembled WGS sequence"/>
</dbReference>
<keyword evidence="2" id="KW-1185">Reference proteome</keyword>
<evidence type="ECO:0008006" key="3">
    <source>
        <dbReference type="Google" id="ProtNLM"/>
    </source>
</evidence>
<evidence type="ECO:0000313" key="1">
    <source>
        <dbReference type="EMBL" id="EEP67838.1"/>
    </source>
</evidence>
<dbReference type="GeneID" id="84905965"/>
<dbReference type="EMBL" id="ACJW02000003">
    <property type="protein sequence ID" value="EEP67838.1"/>
    <property type="molecule type" value="Genomic_DNA"/>
</dbReference>
<dbReference type="RefSeq" id="WP_003797033.1">
    <property type="nucleotide sequence ID" value="NZ_GG665872.1"/>
</dbReference>
<sequence length="331" mass="37740">MPLIQAYRQAYPQASDDDLQRLIACDAFMRRAAQVPHPLILKGSYLTRQYFPDPAQRLFADLDFVLQPHYDDIQAATRLLSQWMQAVTTFHYPDDGVTFAPFAENTFWRNVDYAMSDDFPTVNTDFECRADGWECEANLDVSLNLDIAHPHPFTFATPIDRFTMPLTTPLHYQIAWKLHQTIVRPRFKDLYDLSRLAPAIDSLKAAGCNEVKTGNARFSGAKTATADKADANRHDNPPSAAKTLRDTLAVLADECRRDHIKPRRILDLFDYDYKKTFGGIKAHDIWKWERLGGTAWACPDMPDSPEATFEQYAQAMREAGFTRQNAEKLLG</sequence>
<dbReference type="InterPro" id="IPR014942">
    <property type="entry name" value="AbiEii"/>
</dbReference>
<gene>
    <name evidence="1" type="ORF">GCWU000324_02088</name>
</gene>